<organism evidence="1">
    <name type="scientific">Schistocephalus solidus</name>
    <name type="common">Tapeworm</name>
    <dbReference type="NCBI Taxonomy" id="70667"/>
    <lineage>
        <taxon>Eukaryota</taxon>
        <taxon>Metazoa</taxon>
        <taxon>Spiralia</taxon>
        <taxon>Lophotrochozoa</taxon>
        <taxon>Platyhelminthes</taxon>
        <taxon>Cestoda</taxon>
        <taxon>Eucestoda</taxon>
        <taxon>Diphyllobothriidea</taxon>
        <taxon>Diphyllobothriidae</taxon>
        <taxon>Schistocephalus</taxon>
    </lineage>
</organism>
<sequence>MVHMPRTKVQDTINDIHSQFWNSPISTPRALLQPISVDGHNYRISLNIIGLLPTTSSGKRFILVISDYFTKWCKSPDSWDKHMSKCQLAYRTTVHDLTGFSPVLPQHNHELRIPADIPPLLIPVEEIHMEAYNRAIKERLVLTDFLPITLKRHKKTHQRCYEEHAAETEYRAGDSVLLFRARPPIGAATKVRCPWLTPYTFVYQPFANTFVLRDPPTDDVFIVHYNQIKPASCRALTTCPSLSLVPPLIPSPWHRRNTRKSPTSKKYRKCDEVGSKKLPSKCVIAREAGDNCLESSLTCGVLLENHAEDNIGGLDRRLHVEVHLEAGDLERVAFEVRELLYESDEEGRGRIPAQPQVPPTRWRASRKFQKISHRVTPLR</sequence>
<protein>
    <submittedName>
        <fullName evidence="1">Integrase_H2C2 domain-containing protein</fullName>
    </submittedName>
</protein>
<evidence type="ECO:0000313" key="1">
    <source>
        <dbReference type="WBParaSite" id="SSLN_0001093501-mRNA-1"/>
    </source>
</evidence>
<dbReference type="WBParaSite" id="SSLN_0001093501-mRNA-1">
    <property type="protein sequence ID" value="SSLN_0001093501-mRNA-1"/>
    <property type="gene ID" value="SSLN_0001093501"/>
</dbReference>
<reference evidence="1" key="1">
    <citation type="submission" date="2016-06" db="UniProtKB">
        <authorList>
            <consortium name="WormBaseParasite"/>
        </authorList>
    </citation>
    <scope>IDENTIFICATION</scope>
</reference>
<accession>A0A183T226</accession>
<name>A0A183T226_SCHSO</name>
<proteinExistence type="predicted"/>
<dbReference type="AlphaFoldDB" id="A0A183T226"/>